<dbReference type="EMBL" id="JAPXFL010000001">
    <property type="protein sequence ID" value="KAK9511540.1"/>
    <property type="molecule type" value="Genomic_DNA"/>
</dbReference>
<proteinExistence type="predicted"/>
<evidence type="ECO:0000313" key="2">
    <source>
        <dbReference type="Proteomes" id="UP001461498"/>
    </source>
</evidence>
<dbReference type="AlphaFoldDB" id="A0AAW1DP93"/>
<dbReference type="Proteomes" id="UP001461498">
    <property type="component" value="Unassembled WGS sequence"/>
</dbReference>
<evidence type="ECO:0000313" key="1">
    <source>
        <dbReference type="EMBL" id="KAK9511540.1"/>
    </source>
</evidence>
<accession>A0AAW1DP93</accession>
<comment type="caution">
    <text evidence="1">The sequence shown here is derived from an EMBL/GenBank/DDBJ whole genome shotgun (WGS) entry which is preliminary data.</text>
</comment>
<organism evidence="1 2">
    <name type="scientific">Rhynocoris fuscipes</name>
    <dbReference type="NCBI Taxonomy" id="488301"/>
    <lineage>
        <taxon>Eukaryota</taxon>
        <taxon>Metazoa</taxon>
        <taxon>Ecdysozoa</taxon>
        <taxon>Arthropoda</taxon>
        <taxon>Hexapoda</taxon>
        <taxon>Insecta</taxon>
        <taxon>Pterygota</taxon>
        <taxon>Neoptera</taxon>
        <taxon>Paraneoptera</taxon>
        <taxon>Hemiptera</taxon>
        <taxon>Heteroptera</taxon>
        <taxon>Panheteroptera</taxon>
        <taxon>Cimicomorpha</taxon>
        <taxon>Reduviidae</taxon>
        <taxon>Harpactorinae</taxon>
        <taxon>Harpactorini</taxon>
        <taxon>Rhynocoris</taxon>
    </lineage>
</organism>
<gene>
    <name evidence="1" type="ORF">O3M35_000176</name>
</gene>
<protein>
    <submittedName>
        <fullName evidence="1">Uncharacterized protein</fullName>
    </submittedName>
</protein>
<sequence>MVGVLLLQESVDVPLKATMVSFQPYRKCCNGEAVTIVVVEEGAKEGGERGYNDDDDDDDDLDVHVDSNRESLLNNDGLLDRHYIVKEEDYDDDDDECKREGGGNAICNGTHLSNGGTDTSAPYTECIPPNRKNHLTASCVDANDEGRRDKKSFMCCKEARAVPYTTSNKITPATNYHECFD</sequence>
<name>A0AAW1DP93_9HEMI</name>
<keyword evidence="2" id="KW-1185">Reference proteome</keyword>
<reference evidence="1 2" key="1">
    <citation type="submission" date="2022-12" db="EMBL/GenBank/DDBJ databases">
        <title>Chromosome-level genome assembly of true bugs.</title>
        <authorList>
            <person name="Ma L."/>
            <person name="Li H."/>
        </authorList>
    </citation>
    <scope>NUCLEOTIDE SEQUENCE [LARGE SCALE GENOMIC DNA]</scope>
    <source>
        <strain evidence="1">Lab_2022b</strain>
    </source>
</reference>